<dbReference type="Pfam" id="PF00487">
    <property type="entry name" value="FA_desaturase"/>
    <property type="match status" value="1"/>
</dbReference>
<feature type="signal peptide" evidence="14">
    <location>
        <begin position="1"/>
        <end position="19"/>
    </location>
</feature>
<proteinExistence type="inferred from homology"/>
<dbReference type="InterPro" id="IPR015876">
    <property type="entry name" value="Acyl-CoA_DS"/>
</dbReference>
<dbReference type="InterPro" id="IPR005804">
    <property type="entry name" value="FA_desaturase_dom"/>
</dbReference>
<evidence type="ECO:0000256" key="1">
    <source>
        <dbReference type="ARBA" id="ARBA00004141"/>
    </source>
</evidence>
<dbReference type="CDD" id="cd03505">
    <property type="entry name" value="Delta9-FADS-like"/>
    <property type="match status" value="1"/>
</dbReference>
<evidence type="ECO:0000256" key="10">
    <source>
        <dbReference type="ARBA" id="ARBA00023098"/>
    </source>
</evidence>
<keyword evidence="12 13" id="KW-0275">Fatty acid biosynthesis</keyword>
<dbReference type="InterPro" id="IPR013658">
    <property type="entry name" value="SGL"/>
</dbReference>
<organism evidence="17 18">
    <name type="scientific">Psilocybe cf. subviscida</name>
    <dbReference type="NCBI Taxonomy" id="2480587"/>
    <lineage>
        <taxon>Eukaryota</taxon>
        <taxon>Fungi</taxon>
        <taxon>Dikarya</taxon>
        <taxon>Basidiomycota</taxon>
        <taxon>Agaricomycotina</taxon>
        <taxon>Agaricomycetes</taxon>
        <taxon>Agaricomycetidae</taxon>
        <taxon>Agaricales</taxon>
        <taxon>Agaricineae</taxon>
        <taxon>Strophariaceae</taxon>
        <taxon>Psilocybe</taxon>
    </lineage>
</organism>
<dbReference type="InterPro" id="IPR052988">
    <property type="entry name" value="Oryzine_lactonohydrolase"/>
</dbReference>
<dbReference type="PROSITE" id="PS00476">
    <property type="entry name" value="FATTY_ACID_DESATUR_1"/>
    <property type="match status" value="1"/>
</dbReference>
<comment type="domain">
    <text evidence="13">The histidine box domains are involved in binding the catalytic metal ions.</text>
</comment>
<evidence type="ECO:0000256" key="3">
    <source>
        <dbReference type="ARBA" id="ARBA00022516"/>
    </source>
</evidence>
<dbReference type="AlphaFoldDB" id="A0A8H5AS54"/>
<keyword evidence="10" id="KW-0443">Lipid metabolism</keyword>
<comment type="similarity">
    <text evidence="2 13">Belongs to the fatty acid desaturase type 1 family.</text>
</comment>
<keyword evidence="9" id="KW-0408">Iron</keyword>
<dbReference type="OrthoDB" id="423498at2759"/>
<evidence type="ECO:0000313" key="18">
    <source>
        <dbReference type="Proteomes" id="UP000567179"/>
    </source>
</evidence>
<dbReference type="GO" id="GO:0016717">
    <property type="term" value="F:oxidoreductase activity, acting on paired donors, with oxidation of a pair of donors resulting in the reduction of molecular oxygen to two molecules of water"/>
    <property type="evidence" value="ECO:0007669"/>
    <property type="project" value="InterPro"/>
</dbReference>
<keyword evidence="18" id="KW-1185">Reference proteome</keyword>
<evidence type="ECO:0000313" key="17">
    <source>
        <dbReference type="EMBL" id="KAF5309904.1"/>
    </source>
</evidence>
<dbReference type="PANTHER" id="PTHR47064">
    <property type="entry name" value="PUTATIVE (AFU_ORTHOLOGUE AFUA_1G08990)-RELATED"/>
    <property type="match status" value="1"/>
</dbReference>
<keyword evidence="6" id="KW-0276">Fatty acid metabolism</keyword>
<reference evidence="17 18" key="1">
    <citation type="journal article" date="2020" name="ISME J.">
        <title>Uncovering the hidden diversity of litter-decomposition mechanisms in mushroom-forming fungi.</title>
        <authorList>
            <person name="Floudas D."/>
            <person name="Bentzer J."/>
            <person name="Ahren D."/>
            <person name="Johansson T."/>
            <person name="Persson P."/>
            <person name="Tunlid A."/>
        </authorList>
    </citation>
    <scope>NUCLEOTIDE SEQUENCE [LARGE SCALE GENOMIC DNA]</scope>
    <source>
        <strain evidence="17 18">CBS 101986</strain>
    </source>
</reference>
<keyword evidence="14" id="KW-0732">Signal</keyword>
<keyword evidence="4 13" id="KW-0812">Transmembrane</keyword>
<evidence type="ECO:0000256" key="12">
    <source>
        <dbReference type="ARBA" id="ARBA00023160"/>
    </source>
</evidence>
<dbReference type="InterPro" id="IPR001522">
    <property type="entry name" value="FADS-1_CS"/>
</dbReference>
<evidence type="ECO:0000256" key="7">
    <source>
        <dbReference type="ARBA" id="ARBA00022989"/>
    </source>
</evidence>
<gene>
    <name evidence="17" type="ORF">D9619_010388</name>
</gene>
<evidence type="ECO:0000256" key="4">
    <source>
        <dbReference type="ARBA" id="ARBA00022692"/>
    </source>
</evidence>
<dbReference type="GO" id="GO:0006633">
    <property type="term" value="P:fatty acid biosynthetic process"/>
    <property type="evidence" value="ECO:0007669"/>
    <property type="project" value="UniProtKB-KW"/>
</dbReference>
<dbReference type="InterPro" id="IPR011042">
    <property type="entry name" value="6-blade_b-propeller_TolB-like"/>
</dbReference>
<keyword evidence="8 13" id="KW-0560">Oxidoreductase</keyword>
<dbReference type="EMBL" id="JAACJJ010000058">
    <property type="protein sequence ID" value="KAF5309904.1"/>
    <property type="molecule type" value="Genomic_DNA"/>
</dbReference>
<comment type="cofactor">
    <cofactor evidence="13">
        <name>Fe(2+)</name>
        <dbReference type="ChEBI" id="CHEBI:29033"/>
    </cofactor>
</comment>
<feature type="domain" description="Fatty acid desaturase" evidence="15">
    <location>
        <begin position="494"/>
        <end position="697"/>
    </location>
</feature>
<evidence type="ECO:0000259" key="16">
    <source>
        <dbReference type="Pfam" id="PF08450"/>
    </source>
</evidence>
<evidence type="ECO:0000256" key="9">
    <source>
        <dbReference type="ARBA" id="ARBA00023004"/>
    </source>
</evidence>
<dbReference type="GO" id="GO:0046872">
    <property type="term" value="F:metal ion binding"/>
    <property type="evidence" value="ECO:0007669"/>
    <property type="project" value="UniProtKB-KW"/>
</dbReference>
<dbReference type="PANTHER" id="PTHR47064:SF2">
    <property type="entry name" value="SMP-30_GLUCONOLACTONASE_LRE-LIKE REGION DOMAIN-CONTAINING PROTEIN-RELATED"/>
    <property type="match status" value="1"/>
</dbReference>
<dbReference type="GO" id="GO:0016020">
    <property type="term" value="C:membrane"/>
    <property type="evidence" value="ECO:0007669"/>
    <property type="project" value="UniProtKB-SubCell"/>
</dbReference>
<evidence type="ECO:0000256" key="11">
    <source>
        <dbReference type="ARBA" id="ARBA00023136"/>
    </source>
</evidence>
<keyword evidence="3 13" id="KW-0444">Lipid biosynthesis</keyword>
<evidence type="ECO:0000256" key="5">
    <source>
        <dbReference type="ARBA" id="ARBA00022723"/>
    </source>
</evidence>
<comment type="subcellular location">
    <subcellularLocation>
        <location evidence="1">Membrane</location>
        <topology evidence="1">Multi-pass membrane protein</topology>
    </subcellularLocation>
</comment>
<sequence length="759" mass="83239">MVRIQPSLVLLVQCASVFAQRGDDGLPQQAVMVAPSTFAVLGANGSFRGNLFSSFNPTTTPVPFFQVFDEAFLDILGSSPSFHQVASNSTFAFAHEGPIYNPTTDEVFFASNDGGSLGMSNINKTNQVGKINMKDVEAAFASVGTGGVGTPLNVPVTSLSLPDTIQMTNGGTGPYKNNLLLATSGRGTLPPSIALVNPRAPNNATVLLDNFFGRQFNSLNDIKIHPTSGIFFFTDTSYGSVNHFRPSPAMPNQVYRLDPSTGSVRVVAADFNKCNGIAFTPDGRTAYVSDTSATDAATNPATIYAFDVDSTTDAFVNRRVFAYADTGIPDGIQVDASGNVYSGCGDGVHVWSPTGTLLGKFFIGTTSSNMAFAGDGRLVIMAETKIFVAKIAARQGKVAFPRVLVGHLVKLAFLRLSYFRRQTKVLLPLAVLLLRVFDASDVRRLSSNPRDPLVQCGDTRLDAAFGTLWSMHGAHQTRDSAVRSCLLHLLDASKGITAGYHRLWSHRSYKASTPLQIFLLAGGTSAVQGSCYWWARAHRSHHRYTDTDLDPYNANRGLLWTHVGWMIFKSSIRSGPSDISDLRHDPVIKWQHRHYFPLVVLFGYLLPSAIPGLIFDDWWGGICFSGALRLTVAHHSTFCINSIAHWLGTAPYDDVLTPRDHLLSALLTMGEGYHNFHHQFPMDYRNAFLWYQYDPTKWFIALCHELGLATQLRTFPSNEIAKGQLAMKLKGLKRTQDSLQWPERVEDLPIVSWDTCQSS</sequence>
<keyword evidence="7" id="KW-1133">Transmembrane helix</keyword>
<dbReference type="PRINTS" id="PR00075">
    <property type="entry name" value="FACDDSATRASE"/>
</dbReference>
<dbReference type="Pfam" id="PF08450">
    <property type="entry name" value="SGL"/>
    <property type="match status" value="1"/>
</dbReference>
<accession>A0A8H5AS54</accession>
<name>A0A8H5AS54_9AGAR</name>
<evidence type="ECO:0008006" key="19">
    <source>
        <dbReference type="Google" id="ProtNLM"/>
    </source>
</evidence>
<dbReference type="SUPFAM" id="SSF63829">
    <property type="entry name" value="Calcium-dependent phosphotriesterase"/>
    <property type="match status" value="1"/>
</dbReference>
<keyword evidence="11" id="KW-0472">Membrane</keyword>
<evidence type="ECO:0000256" key="6">
    <source>
        <dbReference type="ARBA" id="ARBA00022832"/>
    </source>
</evidence>
<evidence type="ECO:0000259" key="15">
    <source>
        <dbReference type="Pfam" id="PF00487"/>
    </source>
</evidence>
<keyword evidence="5" id="KW-0479">Metal-binding</keyword>
<dbReference type="Proteomes" id="UP000567179">
    <property type="component" value="Unassembled WGS sequence"/>
</dbReference>
<comment type="caution">
    <text evidence="17">The sequence shown here is derived from an EMBL/GenBank/DDBJ whole genome shotgun (WGS) entry which is preliminary data.</text>
</comment>
<evidence type="ECO:0000256" key="14">
    <source>
        <dbReference type="SAM" id="SignalP"/>
    </source>
</evidence>
<evidence type="ECO:0000256" key="2">
    <source>
        <dbReference type="ARBA" id="ARBA00009295"/>
    </source>
</evidence>
<evidence type="ECO:0000256" key="8">
    <source>
        <dbReference type="ARBA" id="ARBA00023002"/>
    </source>
</evidence>
<feature type="domain" description="SMP-30/Gluconolactonase/LRE-like region" evidence="16">
    <location>
        <begin position="168"/>
        <end position="376"/>
    </location>
</feature>
<evidence type="ECO:0000256" key="13">
    <source>
        <dbReference type="RuleBase" id="RU000581"/>
    </source>
</evidence>
<protein>
    <recommendedName>
        <fullName evidence="19">Fatty acid desaturase domain-containing protein</fullName>
    </recommendedName>
</protein>
<feature type="chain" id="PRO_5034157719" description="Fatty acid desaturase domain-containing protein" evidence="14">
    <location>
        <begin position="20"/>
        <end position="759"/>
    </location>
</feature>
<dbReference type="Gene3D" id="2.120.10.30">
    <property type="entry name" value="TolB, C-terminal domain"/>
    <property type="match status" value="1"/>
</dbReference>